<organism evidence="1 2">
    <name type="scientific">Brevibacillus agri</name>
    <dbReference type="NCBI Taxonomy" id="51101"/>
    <lineage>
        <taxon>Bacteria</taxon>
        <taxon>Bacillati</taxon>
        <taxon>Bacillota</taxon>
        <taxon>Bacilli</taxon>
        <taxon>Bacillales</taxon>
        <taxon>Paenibacillaceae</taxon>
        <taxon>Brevibacillus</taxon>
    </lineage>
</organism>
<gene>
    <name evidence="1" type="ORF">BAG01nite_31440</name>
</gene>
<name>A0ABQ0ST14_9BACL</name>
<comment type="caution">
    <text evidence="1">The sequence shown here is derived from an EMBL/GenBank/DDBJ whole genome shotgun (WGS) entry which is preliminary data.</text>
</comment>
<keyword evidence="2" id="KW-1185">Reference proteome</keyword>
<dbReference type="EMBL" id="BJOD01000033">
    <property type="protein sequence ID" value="GED27042.1"/>
    <property type="molecule type" value="Genomic_DNA"/>
</dbReference>
<accession>A0ABQ0ST14</accession>
<evidence type="ECO:0000313" key="2">
    <source>
        <dbReference type="Proteomes" id="UP000317180"/>
    </source>
</evidence>
<evidence type="ECO:0000313" key="1">
    <source>
        <dbReference type="EMBL" id="GED27042.1"/>
    </source>
</evidence>
<proteinExistence type="predicted"/>
<sequence>MAMKREESQQTYLKKLQQRPDVQAVLVLPVSDLLVPFRDGAFYFCSGQPAAS</sequence>
<dbReference type="Proteomes" id="UP000317180">
    <property type="component" value="Unassembled WGS sequence"/>
</dbReference>
<reference evidence="1 2" key="1">
    <citation type="submission" date="2019-06" db="EMBL/GenBank/DDBJ databases">
        <title>Whole genome shotgun sequence of Brevibacillus agri NBRC 15538.</title>
        <authorList>
            <person name="Hosoyama A."/>
            <person name="Uohara A."/>
            <person name="Ohji S."/>
            <person name="Ichikawa N."/>
        </authorList>
    </citation>
    <scope>NUCLEOTIDE SEQUENCE [LARGE SCALE GENOMIC DNA]</scope>
    <source>
        <strain evidence="1 2">NBRC 15538</strain>
    </source>
</reference>
<protein>
    <submittedName>
        <fullName evidence="1">Uncharacterized protein</fullName>
    </submittedName>
</protein>